<dbReference type="AlphaFoldDB" id="A0A1W6L2Q7"/>
<dbReference type="SUPFAM" id="SSF53335">
    <property type="entry name" value="S-adenosyl-L-methionine-dependent methyltransferases"/>
    <property type="match status" value="1"/>
</dbReference>
<evidence type="ECO:0000313" key="2">
    <source>
        <dbReference type="Proteomes" id="UP000193427"/>
    </source>
</evidence>
<evidence type="ECO:0000313" key="1">
    <source>
        <dbReference type="EMBL" id="ARN18554.1"/>
    </source>
</evidence>
<dbReference type="NCBIfam" id="TIGR03438">
    <property type="entry name" value="egtD_ergothio"/>
    <property type="match status" value="1"/>
</dbReference>
<dbReference type="GO" id="GO:0008168">
    <property type="term" value="F:methyltransferase activity"/>
    <property type="evidence" value="ECO:0007669"/>
    <property type="project" value="UniProtKB-KW"/>
</dbReference>
<dbReference type="KEGG" id="rgu:A4W93_00700"/>
<sequence length="322" mass="35310">MSATMPLTALNVPERRSGPPSDFERELVAALSARPRSISPKFFYDTAGSRLFDRICDLPEYYPTRTEFGLLADHGPDMASHFADGADLVEFGAGSLTKVRLLLDAWERPGRFIPVDISAEHLHQSAAPLRAEYPGLEVLPIAADFTRPLSLPAAERRVGFFPGSSIGNLGPVAAVRFLRQAAQCLPGGGLLVGVDLVKDPATLHRAYNDAAGVTAAFNRNLLVRANRELGADFDVAAFDHYAFYDPLQQRVEMHLVSRRAQTVTVADQCFEFAEGESLHTENSHKYTVEGFRQMARRAGFTPGPVWVDDARLFSVHWLATGA</sequence>
<keyword evidence="2" id="KW-1185">Reference proteome</keyword>
<keyword evidence="1" id="KW-0489">Methyltransferase</keyword>
<dbReference type="Pfam" id="PF10017">
    <property type="entry name" value="Methyltransf_33"/>
    <property type="match status" value="1"/>
</dbReference>
<dbReference type="RefSeq" id="WP_085748785.1">
    <property type="nucleotide sequence ID" value="NZ_BSPR01000010.1"/>
</dbReference>
<gene>
    <name evidence="1" type="ORF">A4W93_00700</name>
</gene>
<dbReference type="InterPro" id="IPR029063">
    <property type="entry name" value="SAM-dependent_MTases_sf"/>
</dbReference>
<dbReference type="Proteomes" id="UP000193427">
    <property type="component" value="Chromosome"/>
</dbReference>
<dbReference type="InterPro" id="IPR017804">
    <property type="entry name" value="MeTrfase_EgtD-like"/>
</dbReference>
<dbReference type="Gene3D" id="3.40.50.150">
    <property type="entry name" value="Vaccinia Virus protein VP39"/>
    <property type="match status" value="1"/>
</dbReference>
<dbReference type="InterPro" id="IPR051128">
    <property type="entry name" value="EgtD_Methyltrsf_superfamily"/>
</dbReference>
<dbReference type="PANTHER" id="PTHR43397">
    <property type="entry name" value="ERGOTHIONEINE BIOSYNTHESIS PROTEIN 1"/>
    <property type="match status" value="1"/>
</dbReference>
<organism evidence="1 2">
    <name type="scientific">Piscinibacter gummiphilus</name>
    <dbReference type="NCBI Taxonomy" id="946333"/>
    <lineage>
        <taxon>Bacteria</taxon>
        <taxon>Pseudomonadati</taxon>
        <taxon>Pseudomonadota</taxon>
        <taxon>Betaproteobacteria</taxon>
        <taxon>Burkholderiales</taxon>
        <taxon>Sphaerotilaceae</taxon>
        <taxon>Piscinibacter</taxon>
    </lineage>
</organism>
<dbReference type="InterPro" id="IPR019257">
    <property type="entry name" value="MeTrfase_dom"/>
</dbReference>
<dbReference type="EMBL" id="CP015118">
    <property type="protein sequence ID" value="ARN18554.1"/>
    <property type="molecule type" value="Genomic_DNA"/>
</dbReference>
<proteinExistence type="predicted"/>
<dbReference type="InterPro" id="IPR035094">
    <property type="entry name" value="EgtD"/>
</dbReference>
<keyword evidence="1" id="KW-0808">Transferase</keyword>
<dbReference type="OrthoDB" id="5289726at2"/>
<dbReference type="PIRSF" id="PIRSF018005">
    <property type="entry name" value="UCP018005"/>
    <property type="match status" value="1"/>
</dbReference>
<dbReference type="GO" id="GO:0032259">
    <property type="term" value="P:methylation"/>
    <property type="evidence" value="ECO:0007669"/>
    <property type="project" value="UniProtKB-KW"/>
</dbReference>
<protein>
    <submittedName>
        <fullName evidence="1">Dimethylhistidine N-methyltransferase</fullName>
    </submittedName>
</protein>
<dbReference type="PANTHER" id="PTHR43397:SF1">
    <property type="entry name" value="ERGOTHIONEINE BIOSYNTHESIS PROTEIN 1"/>
    <property type="match status" value="1"/>
</dbReference>
<reference evidence="1 2" key="1">
    <citation type="submission" date="2016-04" db="EMBL/GenBank/DDBJ databases">
        <title>Complete genome sequence of natural rubber-degrading, novel Gram-negative bacterium, Rhizobacter gummiphilus strain NS21.</title>
        <authorList>
            <person name="Tabata M."/>
            <person name="Kasai D."/>
            <person name="Fukuda M."/>
        </authorList>
    </citation>
    <scope>NUCLEOTIDE SEQUENCE [LARGE SCALE GENOMIC DNA]</scope>
    <source>
        <strain evidence="1 2">NS21</strain>
    </source>
</reference>
<name>A0A1W6L2Q7_9BURK</name>
<dbReference type="STRING" id="946333.A4W93_00700"/>
<accession>A0A1W6L2Q7</accession>